<comment type="caution">
    <text evidence="2">The sequence shown here is derived from an EMBL/GenBank/DDBJ whole genome shotgun (WGS) entry which is preliminary data.</text>
</comment>
<evidence type="ECO:0000313" key="2">
    <source>
        <dbReference type="EMBL" id="CAF5214516.1"/>
    </source>
</evidence>
<dbReference type="PROSITE" id="PS00018">
    <property type="entry name" value="EF_HAND_1"/>
    <property type="match status" value="1"/>
</dbReference>
<evidence type="ECO:0000259" key="1">
    <source>
        <dbReference type="PROSITE" id="PS50222"/>
    </source>
</evidence>
<dbReference type="Proteomes" id="UP000681720">
    <property type="component" value="Unassembled WGS sequence"/>
</dbReference>
<sequence>MDTNKDGQISKEEFIQWHLHDHLTSNGVKMMKKRTRILKNLSTLVDIRGQIKTSSLQHNDNNHNHNMSNKNPIDAWLETTINHNNAFDLSSVPSSPTSMKVDRSLLKVLRRARNRFIQHRRTSNDAITDIQQVTTDNQSDSGVFTSSSRTNFNDDFESNSLLDIDEDYLQSTNINDPENELLCQSLEAALMKTLLELKTYRKLQVNSCDVSIPVNDDDQVLIT</sequence>
<reference evidence="2" key="1">
    <citation type="submission" date="2021-02" db="EMBL/GenBank/DDBJ databases">
        <authorList>
            <person name="Nowell W R."/>
        </authorList>
    </citation>
    <scope>NUCLEOTIDE SEQUENCE</scope>
</reference>
<dbReference type="InterPro" id="IPR002048">
    <property type="entry name" value="EF_hand_dom"/>
</dbReference>
<name>A0A8S3JAM9_9BILA</name>
<proteinExistence type="predicted"/>
<feature type="domain" description="EF-hand" evidence="1">
    <location>
        <begin position="1"/>
        <end position="24"/>
    </location>
</feature>
<feature type="non-terminal residue" evidence="2">
    <location>
        <position position="1"/>
    </location>
</feature>
<gene>
    <name evidence="2" type="ORF">GIL414_LOCUS80987</name>
</gene>
<organism evidence="2 3">
    <name type="scientific">Rotaria magnacalcarata</name>
    <dbReference type="NCBI Taxonomy" id="392030"/>
    <lineage>
        <taxon>Eukaryota</taxon>
        <taxon>Metazoa</taxon>
        <taxon>Spiralia</taxon>
        <taxon>Gnathifera</taxon>
        <taxon>Rotifera</taxon>
        <taxon>Eurotatoria</taxon>
        <taxon>Bdelloidea</taxon>
        <taxon>Philodinida</taxon>
        <taxon>Philodinidae</taxon>
        <taxon>Rotaria</taxon>
    </lineage>
</organism>
<dbReference type="EMBL" id="CAJOBJ010356262">
    <property type="protein sequence ID" value="CAF5214516.1"/>
    <property type="molecule type" value="Genomic_DNA"/>
</dbReference>
<evidence type="ECO:0000313" key="3">
    <source>
        <dbReference type="Proteomes" id="UP000681720"/>
    </source>
</evidence>
<accession>A0A8S3JAM9</accession>
<dbReference type="AlphaFoldDB" id="A0A8S3JAM9"/>
<dbReference type="PROSITE" id="PS50222">
    <property type="entry name" value="EF_HAND_2"/>
    <property type="match status" value="1"/>
</dbReference>
<protein>
    <recommendedName>
        <fullName evidence="1">EF-hand domain-containing protein</fullName>
    </recommendedName>
</protein>
<dbReference type="InterPro" id="IPR018247">
    <property type="entry name" value="EF_Hand_1_Ca_BS"/>
</dbReference>
<dbReference type="GO" id="GO:0005509">
    <property type="term" value="F:calcium ion binding"/>
    <property type="evidence" value="ECO:0007669"/>
    <property type="project" value="InterPro"/>
</dbReference>